<evidence type="ECO:0000313" key="6">
    <source>
        <dbReference type="Proteomes" id="UP000590068"/>
    </source>
</evidence>
<gene>
    <name evidence="1" type="ORF">A6E01_05685</name>
    <name evidence="3" type="ORF">BCS93_05810</name>
    <name evidence="2" type="ORF">HJ568_01715</name>
</gene>
<evidence type="ECO:0000313" key="5">
    <source>
        <dbReference type="Proteomes" id="UP000235611"/>
    </source>
</evidence>
<reference evidence="1 4" key="1">
    <citation type="submission" date="2016-06" db="EMBL/GenBank/DDBJ databases">
        <title>Adaptive Radiation by Waves of Gene Transfer Leads to Fine-Scale Resource Partitioning in Marine Microbes.</title>
        <authorList>
            <person name="Hehemann J.-H."/>
            <person name="Arevalo P."/>
            <person name="Datta M.S."/>
            <person name="Yu X."/>
            <person name="Corzett C."/>
            <person name="Henschel A."/>
            <person name="Preheim S.P."/>
            <person name="Timberlake S."/>
            <person name="Alm E.J."/>
            <person name="Polz M.F."/>
        </authorList>
    </citation>
    <scope>NUCLEOTIDE SEQUENCE [LARGE SCALE GENOMIC DNA]</scope>
    <source>
        <strain evidence="1 4">FF50</strain>
    </source>
</reference>
<dbReference type="InterPro" id="IPR038444">
    <property type="entry name" value="DUF465_sf"/>
</dbReference>
<dbReference type="InterPro" id="IPR007420">
    <property type="entry name" value="DUF465"/>
</dbReference>
<dbReference type="EMBL" id="MDBO01000051">
    <property type="protein sequence ID" value="PMP13083.1"/>
    <property type="molecule type" value="Genomic_DNA"/>
</dbReference>
<dbReference type="Proteomes" id="UP000092018">
    <property type="component" value="Chromosome 1"/>
</dbReference>
<evidence type="ECO:0000313" key="4">
    <source>
        <dbReference type="Proteomes" id="UP000092018"/>
    </source>
</evidence>
<evidence type="ECO:0000313" key="2">
    <source>
        <dbReference type="EMBL" id="NMR68688.1"/>
    </source>
</evidence>
<keyword evidence="6" id="KW-1185">Reference proteome</keyword>
<dbReference type="Proteomes" id="UP000235611">
    <property type="component" value="Unassembled WGS sequence"/>
</dbReference>
<dbReference type="Pfam" id="PF04325">
    <property type="entry name" value="DUF465"/>
    <property type="match status" value="1"/>
</dbReference>
<dbReference type="EMBL" id="CP016177">
    <property type="protein sequence ID" value="ANO32725.1"/>
    <property type="molecule type" value="Genomic_DNA"/>
</dbReference>
<dbReference type="Proteomes" id="UP000590068">
    <property type="component" value="Unassembled WGS sequence"/>
</dbReference>
<reference evidence="3" key="4">
    <citation type="journal article" date="2018" name="Nature">
        <title>A major lineage of non-tailed dsDNA viruses as unrecognized killers of marine bacteria.</title>
        <authorList>
            <person name="Kauffman K.M."/>
            <person name="Hussain F.A."/>
            <person name="Yang J."/>
            <person name="Arevalo P."/>
            <person name="Brown J.M."/>
            <person name="Chang W.K."/>
            <person name="VanInsberghe D."/>
            <person name="Elsherbini J."/>
            <person name="Sharma R.S."/>
            <person name="Cutler M.B."/>
            <person name="Kelly L."/>
            <person name="Polz M.F."/>
        </authorList>
    </citation>
    <scope>NUCLEOTIDE SEQUENCE</scope>
    <source>
        <strain evidence="3">10N.222.49.A5</strain>
    </source>
</reference>
<reference evidence="5" key="2">
    <citation type="submission" date="2016-07" db="EMBL/GenBank/DDBJ databases">
        <title>Nontailed viruses are major unrecognized killers of bacteria in the ocean.</title>
        <authorList>
            <person name="Kauffman K."/>
            <person name="Hussain F."/>
            <person name="Yang J."/>
            <person name="Arevalo P."/>
            <person name="Brown J."/>
            <person name="Cutler M."/>
            <person name="Kelly L."/>
            <person name="Polz M.F."/>
        </authorList>
    </citation>
    <scope>NUCLEOTIDE SEQUENCE [LARGE SCALE GENOMIC DNA]</scope>
    <source>
        <strain evidence="5">10N.222.49.A5</strain>
    </source>
</reference>
<proteinExistence type="predicted"/>
<evidence type="ECO:0000313" key="1">
    <source>
        <dbReference type="EMBL" id="ANO32725.1"/>
    </source>
</evidence>
<dbReference type="KEGG" id="vbr:A6E01_05685"/>
<accession>A0AAJ3VNQ6</accession>
<name>A0AAJ3VNQ6_9VIBR</name>
<organism evidence="3 5">
    <name type="scientific">Vibrio breoganii</name>
    <dbReference type="NCBI Taxonomy" id="553239"/>
    <lineage>
        <taxon>Bacteria</taxon>
        <taxon>Pseudomonadati</taxon>
        <taxon>Pseudomonadota</taxon>
        <taxon>Gammaproteobacteria</taxon>
        <taxon>Vibrionales</taxon>
        <taxon>Vibrionaceae</taxon>
        <taxon>Vibrio</taxon>
    </lineage>
</organism>
<evidence type="ECO:0000313" key="3">
    <source>
        <dbReference type="EMBL" id="PMP13083.1"/>
    </source>
</evidence>
<sequence>MPMLNENHAFILDFPELKLDIVQLNHDDPTFKAAMQKYHELDYDIRELEVSGSPIDDGNMHDLKLKRMELKDELYQQLTKHHQQATS</sequence>
<dbReference type="AlphaFoldDB" id="A0AAJ3VNQ6"/>
<dbReference type="Gene3D" id="6.10.280.50">
    <property type="match status" value="1"/>
</dbReference>
<reference evidence="2 6" key="5">
    <citation type="submission" date="2020-04" db="EMBL/GenBank/DDBJ databases">
        <title>WGS-Seq of Vibrio isolated by the O'Toole Lab.</title>
        <authorList>
            <person name="Mckone K.P."/>
            <person name="Whitaker R."/>
            <person name="Sevigney J.L."/>
            <person name="Herring J.B."/>
            <person name="O'Toole G."/>
        </authorList>
    </citation>
    <scope>NUCLEOTIDE SEQUENCE [LARGE SCALE GENOMIC DNA]</scope>
    <source>
        <strain evidence="2 6">BS_02</strain>
    </source>
</reference>
<protein>
    <submittedName>
        <fullName evidence="2">YdcH family protein</fullName>
    </submittedName>
</protein>
<dbReference type="EMBL" id="JABCJR010000002">
    <property type="protein sequence ID" value="NMR68688.1"/>
    <property type="molecule type" value="Genomic_DNA"/>
</dbReference>
<reference evidence="3" key="3">
    <citation type="submission" date="2016-07" db="EMBL/GenBank/DDBJ databases">
        <authorList>
            <person name="Kauffman K."/>
            <person name="Arevalo P."/>
            <person name="Polz M.F."/>
        </authorList>
    </citation>
    <scope>NUCLEOTIDE SEQUENCE</scope>
    <source>
        <strain evidence="3">10N.222.49.A5</strain>
    </source>
</reference>